<evidence type="ECO:0000256" key="2">
    <source>
        <dbReference type="SAM" id="Phobius"/>
    </source>
</evidence>
<dbReference type="OMA" id="FIAWEVN"/>
<evidence type="ECO:0000313" key="5">
    <source>
        <dbReference type="Proteomes" id="UP000008827"/>
    </source>
</evidence>
<dbReference type="AlphaFoldDB" id="I1J7A6"/>
<sequence length="547" mass="62153">MGGEAENSGLNQWVHSLSIILGCLDHKKAEACSITLVPEQLRRSKEEAYTPHVVSVGPLHKGKRTDLLYMEEIKLRCMLYLLYRCKNVDINKLDQVLLNCGKAMLKLDEIVRGSYNVDDLKLNRNDLAKIMVLDGCFLLELLISGSPELNEKLESQLDGLSSGIEVIQREKVLSDLIMLENQIPLIVLGKLFTTLFPENLTKDDNDGIRLIREHALSILGYDYSTLGSSYSSELKGFHFLELVHSFIDKEKEQDKATKQNANAAVENNEVNNASAIDIPTDKVAKQNANASVENNASAIGTRSKKDANTSHGQRKLSRCATRLEAAGIKIKPPEGVTSESRRASEARFDLKITFSKEKGILEIPQLHITETTEAKWRNLIAWEVNRITLEKQRGKKARFTCHFIFYAWFVQSLICSVHDLKLLKDRHVIEVHESMSNEDLMNMLRKITEGVPDAEIDHEIDMDSWFRQVINELNSYPTTVDRARKTRKVLGHIFRRVLTWIWYKCRGAYGLLRRDYMPNGWRVIAVLAAATALTLTAIQTHYAIHRN</sequence>
<dbReference type="GeneID" id="106798398"/>
<dbReference type="ExpressionAtlas" id="I1J7A6">
    <property type="expression patterns" value="baseline and differential"/>
</dbReference>
<dbReference type="Gramene" id="KRH75871">
    <property type="protein sequence ID" value="KRH75871"/>
    <property type="gene ID" value="GLYMA_01G115600"/>
</dbReference>
<dbReference type="HOGENOM" id="CLU_020188_0_5_1"/>
<reference evidence="4" key="2">
    <citation type="submission" date="2018-02" db="UniProtKB">
        <authorList>
            <consortium name="EnsemblPlants"/>
        </authorList>
    </citation>
    <scope>IDENTIFICATION</scope>
    <source>
        <strain evidence="4">Williams 82</strain>
    </source>
</reference>
<evidence type="ECO:0000256" key="1">
    <source>
        <dbReference type="SAM" id="MobiDB-lite"/>
    </source>
</evidence>
<dbReference type="PANTHER" id="PTHR31170:SF20">
    <property type="entry name" value="DUF247 DOMAIN PROTEIN"/>
    <property type="match status" value="1"/>
</dbReference>
<gene>
    <name evidence="4" type="primary">LOC106798398</name>
    <name evidence="3" type="ORF">GLYMA_01G115600</name>
</gene>
<dbReference type="PaxDb" id="3847-GLYMA01G28780.1"/>
<dbReference type="KEGG" id="gmx:106798398"/>
<feature type="transmembrane region" description="Helical" evidence="2">
    <location>
        <begin position="523"/>
        <end position="544"/>
    </location>
</feature>
<dbReference type="eggNOG" id="ENOG502R8IS">
    <property type="taxonomic scope" value="Eukaryota"/>
</dbReference>
<protein>
    <submittedName>
        <fullName evidence="3 4">Uncharacterized protein</fullName>
    </submittedName>
</protein>
<dbReference type="RefSeq" id="XP_014630122.1">
    <property type="nucleotide sequence ID" value="XM_014774636.3"/>
</dbReference>
<name>I1J7A6_SOYBN</name>
<keyword evidence="2" id="KW-0472">Membrane</keyword>
<dbReference type="PANTHER" id="PTHR31170">
    <property type="entry name" value="BNAC04G53230D PROTEIN"/>
    <property type="match status" value="1"/>
</dbReference>
<evidence type="ECO:0000313" key="3">
    <source>
        <dbReference type="EMBL" id="KRH75871.1"/>
    </source>
</evidence>
<feature type="region of interest" description="Disordered" evidence="1">
    <location>
        <begin position="291"/>
        <end position="317"/>
    </location>
</feature>
<dbReference type="EMBL" id="CM000834">
    <property type="protein sequence ID" value="KRH75871.1"/>
    <property type="molecule type" value="Genomic_DNA"/>
</dbReference>
<organism evidence="3">
    <name type="scientific">Glycine max</name>
    <name type="common">Soybean</name>
    <name type="synonym">Glycine hispida</name>
    <dbReference type="NCBI Taxonomy" id="3847"/>
    <lineage>
        <taxon>Eukaryota</taxon>
        <taxon>Viridiplantae</taxon>
        <taxon>Streptophyta</taxon>
        <taxon>Embryophyta</taxon>
        <taxon>Tracheophyta</taxon>
        <taxon>Spermatophyta</taxon>
        <taxon>Magnoliopsida</taxon>
        <taxon>eudicotyledons</taxon>
        <taxon>Gunneridae</taxon>
        <taxon>Pentapetalae</taxon>
        <taxon>rosids</taxon>
        <taxon>fabids</taxon>
        <taxon>Fabales</taxon>
        <taxon>Fabaceae</taxon>
        <taxon>Papilionoideae</taxon>
        <taxon>50 kb inversion clade</taxon>
        <taxon>NPAAA clade</taxon>
        <taxon>indigoferoid/millettioid clade</taxon>
        <taxon>Phaseoleae</taxon>
        <taxon>Glycine</taxon>
        <taxon>Glycine subgen. Soja</taxon>
    </lineage>
</organism>
<evidence type="ECO:0000313" key="4">
    <source>
        <dbReference type="EnsemblPlants" id="KRH75871"/>
    </source>
</evidence>
<keyword evidence="2" id="KW-1133">Transmembrane helix</keyword>
<dbReference type="EnsemblPlants" id="KRH75871">
    <property type="protein sequence ID" value="KRH75871"/>
    <property type="gene ID" value="GLYMA_01G115600"/>
</dbReference>
<dbReference type="Pfam" id="PF03140">
    <property type="entry name" value="DUF247"/>
    <property type="match status" value="1"/>
</dbReference>
<proteinExistence type="predicted"/>
<reference evidence="3 4" key="1">
    <citation type="journal article" date="2010" name="Nature">
        <title>Genome sequence of the palaeopolyploid soybean.</title>
        <authorList>
            <person name="Schmutz J."/>
            <person name="Cannon S.B."/>
            <person name="Schlueter J."/>
            <person name="Ma J."/>
            <person name="Mitros T."/>
            <person name="Nelson W."/>
            <person name="Hyten D.L."/>
            <person name="Song Q."/>
            <person name="Thelen J.J."/>
            <person name="Cheng J."/>
            <person name="Xu D."/>
            <person name="Hellsten U."/>
            <person name="May G.D."/>
            <person name="Yu Y."/>
            <person name="Sakurai T."/>
            <person name="Umezawa T."/>
            <person name="Bhattacharyya M.K."/>
            <person name="Sandhu D."/>
            <person name="Valliyodan B."/>
            <person name="Lindquist E."/>
            <person name="Peto M."/>
            <person name="Grant D."/>
            <person name="Shu S."/>
            <person name="Goodstein D."/>
            <person name="Barry K."/>
            <person name="Futrell-Griggs M."/>
            <person name="Abernathy B."/>
            <person name="Du J."/>
            <person name="Tian Z."/>
            <person name="Zhu L."/>
            <person name="Gill N."/>
            <person name="Joshi T."/>
            <person name="Libault M."/>
            <person name="Sethuraman A."/>
            <person name="Zhang X.-C."/>
            <person name="Shinozaki K."/>
            <person name="Nguyen H.T."/>
            <person name="Wing R.A."/>
            <person name="Cregan P."/>
            <person name="Specht J."/>
            <person name="Grimwood J."/>
            <person name="Rokhsar D."/>
            <person name="Stacey G."/>
            <person name="Shoemaker R.C."/>
            <person name="Jackson S.A."/>
        </authorList>
    </citation>
    <scope>NUCLEOTIDE SEQUENCE [LARGE SCALE GENOMIC DNA]</scope>
    <source>
        <strain evidence="4">cv. Williams 82</strain>
        <tissue evidence="3">Callus</tissue>
    </source>
</reference>
<keyword evidence="5" id="KW-1185">Reference proteome</keyword>
<reference evidence="3" key="3">
    <citation type="submission" date="2018-07" db="EMBL/GenBank/DDBJ databases">
        <title>WGS assembly of Glycine max.</title>
        <authorList>
            <person name="Schmutz J."/>
            <person name="Cannon S."/>
            <person name="Schlueter J."/>
            <person name="Ma J."/>
            <person name="Mitros T."/>
            <person name="Nelson W."/>
            <person name="Hyten D."/>
            <person name="Song Q."/>
            <person name="Thelen J."/>
            <person name="Cheng J."/>
            <person name="Xu D."/>
            <person name="Hellsten U."/>
            <person name="May G."/>
            <person name="Yu Y."/>
            <person name="Sakurai T."/>
            <person name="Umezawa T."/>
            <person name="Bhattacharyya M."/>
            <person name="Sandhu D."/>
            <person name="Valliyodan B."/>
            <person name="Lindquist E."/>
            <person name="Peto M."/>
            <person name="Grant D."/>
            <person name="Shu S."/>
            <person name="Goodstein D."/>
            <person name="Barry K."/>
            <person name="Futrell-Griggs M."/>
            <person name="Abernathy B."/>
            <person name="Du J."/>
            <person name="Tian Z."/>
            <person name="Zhu L."/>
            <person name="Gill N."/>
            <person name="Joshi T."/>
            <person name="Libault M."/>
            <person name="Sethuraman A."/>
            <person name="Zhang X."/>
            <person name="Shinozaki K."/>
            <person name="Nguyen H."/>
            <person name="Wing R."/>
            <person name="Cregan P."/>
            <person name="Specht J."/>
            <person name="Grimwood J."/>
            <person name="Rokhsar D."/>
            <person name="Stacey G."/>
            <person name="Shoemaker R."/>
            <person name="Jackson S."/>
        </authorList>
    </citation>
    <scope>NUCLEOTIDE SEQUENCE</scope>
    <source>
        <tissue evidence="3">Callus</tissue>
    </source>
</reference>
<dbReference type="Proteomes" id="UP000008827">
    <property type="component" value="Chromosome 1"/>
</dbReference>
<accession>I1J7A6</accession>
<dbReference type="OrthoDB" id="1416955at2759"/>
<dbReference type="InterPro" id="IPR004158">
    <property type="entry name" value="DUF247_pln"/>
</dbReference>
<keyword evidence="2" id="KW-0812">Transmembrane</keyword>